<protein>
    <submittedName>
        <fullName evidence="3">Uncharacterized protein</fullName>
    </submittedName>
</protein>
<keyword evidence="1" id="KW-0812">Transmembrane</keyword>
<sequence length="61" mass="6615">MGTSSDCFSVLVVFCIVILNVDAQGYLQHGLPVLYANIFSMKLVAISFQTLVAKFSAISNE</sequence>
<keyword evidence="1" id="KW-0472">Membrane</keyword>
<feature type="signal peptide" evidence="2">
    <location>
        <begin position="1"/>
        <end position="23"/>
    </location>
</feature>
<feature type="transmembrane region" description="Helical" evidence="1">
    <location>
        <begin position="33"/>
        <end position="53"/>
    </location>
</feature>
<dbReference type="EMBL" id="GBRH01199494">
    <property type="protein sequence ID" value="JAD98401.1"/>
    <property type="molecule type" value="Transcribed_RNA"/>
</dbReference>
<evidence type="ECO:0000256" key="1">
    <source>
        <dbReference type="SAM" id="Phobius"/>
    </source>
</evidence>
<keyword evidence="1" id="KW-1133">Transmembrane helix</keyword>
<evidence type="ECO:0000256" key="2">
    <source>
        <dbReference type="SAM" id="SignalP"/>
    </source>
</evidence>
<proteinExistence type="predicted"/>
<organism evidence="3">
    <name type="scientific">Arundo donax</name>
    <name type="common">Giant reed</name>
    <name type="synonym">Donax arundinaceus</name>
    <dbReference type="NCBI Taxonomy" id="35708"/>
    <lineage>
        <taxon>Eukaryota</taxon>
        <taxon>Viridiplantae</taxon>
        <taxon>Streptophyta</taxon>
        <taxon>Embryophyta</taxon>
        <taxon>Tracheophyta</taxon>
        <taxon>Spermatophyta</taxon>
        <taxon>Magnoliopsida</taxon>
        <taxon>Liliopsida</taxon>
        <taxon>Poales</taxon>
        <taxon>Poaceae</taxon>
        <taxon>PACMAD clade</taxon>
        <taxon>Arundinoideae</taxon>
        <taxon>Arundineae</taxon>
        <taxon>Arundo</taxon>
    </lineage>
</organism>
<dbReference type="AlphaFoldDB" id="A0A0A9EEA3"/>
<keyword evidence="2" id="KW-0732">Signal</keyword>
<name>A0A0A9EEA3_ARUDO</name>
<evidence type="ECO:0000313" key="3">
    <source>
        <dbReference type="EMBL" id="JAD98401.1"/>
    </source>
</evidence>
<accession>A0A0A9EEA3</accession>
<feature type="chain" id="PRO_5002046888" evidence="2">
    <location>
        <begin position="24"/>
        <end position="61"/>
    </location>
</feature>
<reference evidence="3" key="1">
    <citation type="submission" date="2014-09" db="EMBL/GenBank/DDBJ databases">
        <authorList>
            <person name="Magalhaes I.L.F."/>
            <person name="Oliveira U."/>
            <person name="Santos F.R."/>
            <person name="Vidigal T.H.D.A."/>
            <person name="Brescovit A.D."/>
            <person name="Santos A.J."/>
        </authorList>
    </citation>
    <scope>NUCLEOTIDE SEQUENCE</scope>
    <source>
        <tissue evidence="3">Shoot tissue taken approximately 20 cm above the soil surface</tissue>
    </source>
</reference>
<reference evidence="3" key="2">
    <citation type="journal article" date="2015" name="Data Brief">
        <title>Shoot transcriptome of the giant reed, Arundo donax.</title>
        <authorList>
            <person name="Barrero R.A."/>
            <person name="Guerrero F.D."/>
            <person name="Moolhuijzen P."/>
            <person name="Goolsby J.A."/>
            <person name="Tidwell J."/>
            <person name="Bellgard S.E."/>
            <person name="Bellgard M.I."/>
        </authorList>
    </citation>
    <scope>NUCLEOTIDE SEQUENCE</scope>
    <source>
        <tissue evidence="3">Shoot tissue taken approximately 20 cm above the soil surface</tissue>
    </source>
</reference>